<dbReference type="OrthoDB" id="337270at2759"/>
<comment type="subcellular location">
    <subcellularLocation>
        <location evidence="1 6">Nucleus</location>
    </subcellularLocation>
</comment>
<gene>
    <name evidence="6" type="primary">MED10</name>
    <name evidence="7" type="ORF">CONCODRAFT_77689</name>
</gene>
<comment type="subunit">
    <text evidence="6">Component of the Mediator complex.</text>
</comment>
<sequence length="146" mass="17095">MNMELTPAEQKQENIRKVCEKELENLNEALLDIGITMHDYTKQREPIVQERINDLVNRFRVIDNIVSELDIMVPYDVINYLENGKNPDLFTRDFIERAAAENHFTKGKIAAHKDFYNILKEELNSTFPEDMKIYDNNLEESSKSGN</sequence>
<dbReference type="InterPro" id="IPR019145">
    <property type="entry name" value="Mediator_Med10"/>
</dbReference>
<evidence type="ECO:0000256" key="3">
    <source>
        <dbReference type="ARBA" id="ARBA00023015"/>
    </source>
</evidence>
<keyword evidence="8" id="KW-1185">Reference proteome</keyword>
<keyword evidence="5 6" id="KW-0539">Nucleus</keyword>
<proteinExistence type="inferred from homology"/>
<evidence type="ECO:0000313" key="8">
    <source>
        <dbReference type="Proteomes" id="UP000070444"/>
    </source>
</evidence>
<dbReference type="OMA" id="QYQRAKM"/>
<comment type="function">
    <text evidence="6">Component of the Mediator complex, a coactivator involved in the regulated transcription of nearly all RNA polymerase II-dependent genes. Mediator functions as a bridge to convey information from gene-specific regulatory proteins to the basal RNA polymerase II transcription machinery. Mediator is recruited to promoters by direct interactions with regulatory proteins and serves as a scaffold for the assembly of a functional preinitiation complex with RNA polymerase II and the general transcription factors.</text>
</comment>
<evidence type="ECO:0000256" key="4">
    <source>
        <dbReference type="ARBA" id="ARBA00023163"/>
    </source>
</evidence>
<dbReference type="GO" id="GO:0003712">
    <property type="term" value="F:transcription coregulator activity"/>
    <property type="evidence" value="ECO:0007669"/>
    <property type="project" value="InterPro"/>
</dbReference>
<accession>A0A137PC73</accession>
<dbReference type="GO" id="GO:0016592">
    <property type="term" value="C:mediator complex"/>
    <property type="evidence" value="ECO:0007669"/>
    <property type="project" value="InterPro"/>
</dbReference>
<organism evidence="7 8">
    <name type="scientific">Conidiobolus coronatus (strain ATCC 28846 / CBS 209.66 / NRRL 28638)</name>
    <name type="common">Delacroixia coronata</name>
    <dbReference type="NCBI Taxonomy" id="796925"/>
    <lineage>
        <taxon>Eukaryota</taxon>
        <taxon>Fungi</taxon>
        <taxon>Fungi incertae sedis</taxon>
        <taxon>Zoopagomycota</taxon>
        <taxon>Entomophthoromycotina</taxon>
        <taxon>Entomophthoromycetes</taxon>
        <taxon>Entomophthorales</taxon>
        <taxon>Ancylistaceae</taxon>
        <taxon>Conidiobolus</taxon>
    </lineage>
</organism>
<keyword evidence="3 6" id="KW-0805">Transcription regulation</keyword>
<dbReference type="EMBL" id="KQ964450">
    <property type="protein sequence ID" value="KXN72599.1"/>
    <property type="molecule type" value="Genomic_DNA"/>
</dbReference>
<comment type="similarity">
    <text evidence="2 6">Belongs to the Mediator complex subunit 10 family.</text>
</comment>
<dbReference type="AlphaFoldDB" id="A0A137PC73"/>
<dbReference type="Pfam" id="PF09748">
    <property type="entry name" value="Med10"/>
    <property type="match status" value="1"/>
</dbReference>
<keyword evidence="6" id="KW-0010">Activator</keyword>
<evidence type="ECO:0000256" key="5">
    <source>
        <dbReference type="ARBA" id="ARBA00023242"/>
    </source>
</evidence>
<name>A0A137PC73_CONC2</name>
<evidence type="ECO:0000256" key="2">
    <source>
        <dbReference type="ARBA" id="ARBA00005389"/>
    </source>
</evidence>
<dbReference type="GO" id="GO:0006357">
    <property type="term" value="P:regulation of transcription by RNA polymerase II"/>
    <property type="evidence" value="ECO:0007669"/>
    <property type="project" value="InterPro"/>
</dbReference>
<protein>
    <recommendedName>
        <fullName evidence="6">Mediator of RNA polymerase II transcription subunit 10</fullName>
    </recommendedName>
    <alternativeName>
        <fullName evidence="6">Mediator complex subunit 10</fullName>
    </alternativeName>
</protein>
<reference evidence="7 8" key="1">
    <citation type="journal article" date="2015" name="Genome Biol. Evol.">
        <title>Phylogenomic analyses indicate that early fungi evolved digesting cell walls of algal ancestors of land plants.</title>
        <authorList>
            <person name="Chang Y."/>
            <person name="Wang S."/>
            <person name="Sekimoto S."/>
            <person name="Aerts A.L."/>
            <person name="Choi C."/>
            <person name="Clum A."/>
            <person name="LaButti K.M."/>
            <person name="Lindquist E.A."/>
            <person name="Yee Ngan C."/>
            <person name="Ohm R.A."/>
            <person name="Salamov A.A."/>
            <person name="Grigoriev I.V."/>
            <person name="Spatafora J.W."/>
            <person name="Berbee M.L."/>
        </authorList>
    </citation>
    <scope>NUCLEOTIDE SEQUENCE [LARGE SCALE GENOMIC DNA]</scope>
    <source>
        <strain evidence="7 8">NRRL 28638</strain>
    </source>
</reference>
<evidence type="ECO:0000256" key="6">
    <source>
        <dbReference type="RuleBase" id="RU364146"/>
    </source>
</evidence>
<dbReference type="STRING" id="796925.A0A137PC73"/>
<evidence type="ECO:0000313" key="7">
    <source>
        <dbReference type="EMBL" id="KXN72599.1"/>
    </source>
</evidence>
<dbReference type="Proteomes" id="UP000070444">
    <property type="component" value="Unassembled WGS sequence"/>
</dbReference>
<evidence type="ECO:0000256" key="1">
    <source>
        <dbReference type="ARBA" id="ARBA00004123"/>
    </source>
</evidence>
<keyword evidence="4 6" id="KW-0804">Transcription</keyword>